<dbReference type="Pfam" id="PF01957">
    <property type="entry name" value="NfeD"/>
    <property type="match status" value="1"/>
</dbReference>
<keyword evidence="4 5" id="KW-0472">Membrane</keyword>
<evidence type="ECO:0000313" key="7">
    <source>
        <dbReference type="EMBL" id="THF56914.1"/>
    </source>
</evidence>
<evidence type="ECO:0000256" key="1">
    <source>
        <dbReference type="ARBA" id="ARBA00004141"/>
    </source>
</evidence>
<evidence type="ECO:0000256" key="5">
    <source>
        <dbReference type="SAM" id="Phobius"/>
    </source>
</evidence>
<accession>A0A4S4AF76</accession>
<dbReference type="SUPFAM" id="SSF141322">
    <property type="entry name" value="NfeD domain-like"/>
    <property type="match status" value="1"/>
</dbReference>
<gene>
    <name evidence="7" type="ORF">E6O51_18980</name>
</gene>
<name>A0A4S4AF76_9RHOO</name>
<dbReference type="PANTHER" id="PTHR33507:SF3">
    <property type="entry name" value="INNER MEMBRANE PROTEIN YBBJ"/>
    <property type="match status" value="1"/>
</dbReference>
<comment type="subcellular location">
    <subcellularLocation>
        <location evidence="1">Membrane</location>
        <topology evidence="1">Multi-pass membrane protein</topology>
    </subcellularLocation>
</comment>
<evidence type="ECO:0000256" key="4">
    <source>
        <dbReference type="ARBA" id="ARBA00023136"/>
    </source>
</evidence>
<dbReference type="InterPro" id="IPR052165">
    <property type="entry name" value="Membrane_assoc_protease"/>
</dbReference>
<comment type="caution">
    <text evidence="7">The sequence shown here is derived from an EMBL/GenBank/DDBJ whole genome shotgun (WGS) entry which is preliminary data.</text>
</comment>
<dbReference type="GO" id="GO:0005886">
    <property type="term" value="C:plasma membrane"/>
    <property type="evidence" value="ECO:0007669"/>
    <property type="project" value="TreeGrafter"/>
</dbReference>
<evidence type="ECO:0000259" key="6">
    <source>
        <dbReference type="Pfam" id="PF01957"/>
    </source>
</evidence>
<feature type="transmembrane region" description="Helical" evidence="5">
    <location>
        <begin position="12"/>
        <end position="43"/>
    </location>
</feature>
<reference evidence="7 8" key="1">
    <citation type="submission" date="2019-04" db="EMBL/GenBank/DDBJ databases">
        <title>Azoarcus rhizosphaerae sp. nov. isolated from rhizosphere of Ficus religiosa.</title>
        <authorList>
            <person name="Lin S.-Y."/>
            <person name="Hameed A."/>
            <person name="Hsu Y.-H."/>
            <person name="Young C.-C."/>
        </authorList>
    </citation>
    <scope>NUCLEOTIDE SEQUENCE [LARGE SCALE GENOMIC DNA]</scope>
    <source>
        <strain evidence="7 8">CC-YHH848</strain>
    </source>
</reference>
<evidence type="ECO:0000313" key="8">
    <source>
        <dbReference type="Proteomes" id="UP000307956"/>
    </source>
</evidence>
<dbReference type="InterPro" id="IPR002810">
    <property type="entry name" value="NfeD-like_C"/>
</dbReference>
<sequence length="147" mass="16021">MNLEWWHWAVGGIVLILLELAVPAFFVIWFGFGALLVALVLWLADGLSLTTQIGLWAAASVAMTVLWFRVFETRRHKTLAGTAGGEVIGEVGLLVGAVEPYGRGKVRFQRPILGHDEWVCLADAAIPAGERVRVVAIEGSFLKVVRA</sequence>
<dbReference type="PANTHER" id="PTHR33507">
    <property type="entry name" value="INNER MEMBRANE PROTEIN YBBJ"/>
    <property type="match status" value="1"/>
</dbReference>
<dbReference type="Proteomes" id="UP000307956">
    <property type="component" value="Unassembled WGS sequence"/>
</dbReference>
<organism evidence="7 8">
    <name type="scientific">Pseudothauera rhizosphaerae</name>
    <dbReference type="NCBI Taxonomy" id="2565932"/>
    <lineage>
        <taxon>Bacteria</taxon>
        <taxon>Pseudomonadati</taxon>
        <taxon>Pseudomonadota</taxon>
        <taxon>Betaproteobacteria</taxon>
        <taxon>Rhodocyclales</taxon>
        <taxon>Zoogloeaceae</taxon>
        <taxon>Pseudothauera</taxon>
    </lineage>
</organism>
<keyword evidence="3 5" id="KW-1133">Transmembrane helix</keyword>
<dbReference type="EMBL" id="SSOD01000019">
    <property type="protein sequence ID" value="THF56914.1"/>
    <property type="molecule type" value="Genomic_DNA"/>
</dbReference>
<protein>
    <submittedName>
        <fullName evidence="7">NfeD family protein</fullName>
    </submittedName>
</protein>
<feature type="transmembrane region" description="Helical" evidence="5">
    <location>
        <begin position="49"/>
        <end position="68"/>
    </location>
</feature>
<dbReference type="Gene3D" id="2.40.50.140">
    <property type="entry name" value="Nucleic acid-binding proteins"/>
    <property type="match status" value="1"/>
</dbReference>
<keyword evidence="2 5" id="KW-0812">Transmembrane</keyword>
<dbReference type="InterPro" id="IPR012340">
    <property type="entry name" value="NA-bd_OB-fold"/>
</dbReference>
<dbReference type="OrthoDB" id="8536525at2"/>
<dbReference type="AlphaFoldDB" id="A0A4S4AF76"/>
<evidence type="ECO:0000256" key="2">
    <source>
        <dbReference type="ARBA" id="ARBA00022692"/>
    </source>
</evidence>
<keyword evidence="8" id="KW-1185">Reference proteome</keyword>
<evidence type="ECO:0000256" key="3">
    <source>
        <dbReference type="ARBA" id="ARBA00022989"/>
    </source>
</evidence>
<proteinExistence type="predicted"/>
<dbReference type="RefSeq" id="WP_136386585.1">
    <property type="nucleotide sequence ID" value="NZ_SSOD01000019.1"/>
</dbReference>
<feature type="domain" description="NfeD-like C-terminal" evidence="6">
    <location>
        <begin position="86"/>
        <end position="145"/>
    </location>
</feature>